<dbReference type="PANTHER" id="PTHR30419">
    <property type="entry name" value="HTH-TYPE TRANSCRIPTIONAL REGULATOR YBHD"/>
    <property type="match status" value="1"/>
</dbReference>
<keyword evidence="8" id="KW-1185">Reference proteome</keyword>
<dbReference type="InterPro" id="IPR036388">
    <property type="entry name" value="WH-like_DNA-bd_sf"/>
</dbReference>
<dbReference type="GO" id="GO:0003677">
    <property type="term" value="F:DNA binding"/>
    <property type="evidence" value="ECO:0007669"/>
    <property type="project" value="UniProtKB-KW"/>
</dbReference>
<dbReference type="RefSeq" id="WP_061795655.1">
    <property type="nucleotide sequence ID" value="NZ_CABITV010000007.1"/>
</dbReference>
<comment type="similarity">
    <text evidence="1">Belongs to the LysR transcriptional regulatory family.</text>
</comment>
<dbReference type="GeneID" id="75027537"/>
<accession>A0A240C022</accession>
<dbReference type="SUPFAM" id="SSF53850">
    <property type="entry name" value="Periplasmic binding protein-like II"/>
    <property type="match status" value="1"/>
</dbReference>
<protein>
    <submittedName>
        <fullName evidence="7">CysJI operon transcriptional activator</fullName>
    </submittedName>
</protein>
<dbReference type="FunFam" id="1.10.10.10:FF:000001">
    <property type="entry name" value="LysR family transcriptional regulator"/>
    <property type="match status" value="1"/>
</dbReference>
<evidence type="ECO:0000256" key="2">
    <source>
        <dbReference type="ARBA" id="ARBA00022491"/>
    </source>
</evidence>
<dbReference type="Pfam" id="PF03466">
    <property type="entry name" value="LysR_substrate"/>
    <property type="match status" value="1"/>
</dbReference>
<proteinExistence type="inferred from homology"/>
<evidence type="ECO:0000256" key="5">
    <source>
        <dbReference type="ARBA" id="ARBA00023163"/>
    </source>
</evidence>
<evidence type="ECO:0000256" key="3">
    <source>
        <dbReference type="ARBA" id="ARBA00023015"/>
    </source>
</evidence>
<feature type="domain" description="HTH lysR-type" evidence="6">
    <location>
        <begin position="3"/>
        <end position="60"/>
    </location>
</feature>
<dbReference type="PANTHER" id="PTHR30419:SF2">
    <property type="entry name" value="LYSR FAMILY TRANSCRIPTIONAL REGULATOR"/>
    <property type="match status" value="1"/>
</dbReference>
<dbReference type="Gene3D" id="1.10.10.10">
    <property type="entry name" value="Winged helix-like DNA-binding domain superfamily/Winged helix DNA-binding domain"/>
    <property type="match status" value="1"/>
</dbReference>
<reference evidence="7 8" key="1">
    <citation type="submission" date="2017-06" db="EMBL/GenBank/DDBJ databases">
        <authorList>
            <consortium name="Pathogen Informatics"/>
        </authorList>
    </citation>
    <scope>NUCLEOTIDE SEQUENCE [LARGE SCALE GENOMIC DNA]</scope>
    <source>
        <strain evidence="7 8">NCTC12148</strain>
    </source>
</reference>
<dbReference type="STRING" id="1411141.GCA_001590885_01253"/>
<evidence type="ECO:0000256" key="1">
    <source>
        <dbReference type="ARBA" id="ARBA00009437"/>
    </source>
</evidence>
<name>A0A240C022_SERFI</name>
<dbReference type="GO" id="GO:0003700">
    <property type="term" value="F:DNA-binding transcription factor activity"/>
    <property type="evidence" value="ECO:0007669"/>
    <property type="project" value="InterPro"/>
</dbReference>
<dbReference type="Gene3D" id="3.40.190.290">
    <property type="match status" value="1"/>
</dbReference>
<dbReference type="InterPro" id="IPR036390">
    <property type="entry name" value="WH_DNA-bd_sf"/>
</dbReference>
<dbReference type="SUPFAM" id="SSF46785">
    <property type="entry name" value="Winged helix' DNA-binding domain"/>
    <property type="match status" value="1"/>
</dbReference>
<dbReference type="PROSITE" id="PS50931">
    <property type="entry name" value="HTH_LYSR"/>
    <property type="match status" value="1"/>
</dbReference>
<keyword evidence="3" id="KW-0805">Transcription regulation</keyword>
<dbReference type="CDD" id="cd08421">
    <property type="entry name" value="PBP2_LTTR_like_1"/>
    <property type="match status" value="1"/>
</dbReference>
<evidence type="ECO:0000313" key="8">
    <source>
        <dbReference type="Proteomes" id="UP000215134"/>
    </source>
</evidence>
<dbReference type="InterPro" id="IPR005119">
    <property type="entry name" value="LysR_subst-bd"/>
</dbReference>
<dbReference type="AlphaFoldDB" id="A0A240C022"/>
<keyword evidence="2" id="KW-0678">Repressor</keyword>
<dbReference type="GO" id="GO:0005829">
    <property type="term" value="C:cytosol"/>
    <property type="evidence" value="ECO:0007669"/>
    <property type="project" value="TreeGrafter"/>
</dbReference>
<evidence type="ECO:0000259" key="6">
    <source>
        <dbReference type="PROSITE" id="PS50931"/>
    </source>
</evidence>
<evidence type="ECO:0000313" key="7">
    <source>
        <dbReference type="EMBL" id="SNW01275.1"/>
    </source>
</evidence>
<dbReference type="OrthoDB" id="8679465at2"/>
<dbReference type="InterPro" id="IPR000847">
    <property type="entry name" value="LysR_HTH_N"/>
</dbReference>
<keyword evidence="4" id="KW-0238">DNA-binding</keyword>
<dbReference type="KEGG" id="sfj:SAMEA4384070_2385"/>
<sequence>MHFDFTDLRLLVAVIEAGSITAGAERTGLSLPSASARIRGLEQQAGVQLLARGARGVRPTPAGERLLPHARRLLRQRERLRGEMAEFAPGQRSRLRIIANTVAAEAFLPELLADFLVQHPYTDIALEELPSTAIAQALVEQTADIGIVADHADLRGLESYPFRADRLVLALPPGHDLCGRASVGFAESLRYEFIGLSADSALQRHLEQLAMRSGGSMRLRAQAGSFEVICRMVMRGAGIAVVPEELARQLPGIRQQVIALEDDWATRRLSIAVRKLAQLPLPAQRLVAFLQRP</sequence>
<dbReference type="Pfam" id="PF00126">
    <property type="entry name" value="HTH_1"/>
    <property type="match status" value="1"/>
</dbReference>
<gene>
    <name evidence="7" type="primary">cysL_4</name>
    <name evidence="7" type="ORF">SAMEA4384070_02385</name>
</gene>
<evidence type="ECO:0000256" key="4">
    <source>
        <dbReference type="ARBA" id="ARBA00023125"/>
    </source>
</evidence>
<dbReference type="InterPro" id="IPR050950">
    <property type="entry name" value="HTH-type_LysR_regulators"/>
</dbReference>
<dbReference type="EMBL" id="LT906479">
    <property type="protein sequence ID" value="SNW01275.1"/>
    <property type="molecule type" value="Genomic_DNA"/>
</dbReference>
<organism evidence="7 8">
    <name type="scientific">Serratia ficaria</name>
    <dbReference type="NCBI Taxonomy" id="61651"/>
    <lineage>
        <taxon>Bacteria</taxon>
        <taxon>Pseudomonadati</taxon>
        <taxon>Pseudomonadota</taxon>
        <taxon>Gammaproteobacteria</taxon>
        <taxon>Enterobacterales</taxon>
        <taxon>Yersiniaceae</taxon>
        <taxon>Serratia</taxon>
    </lineage>
</organism>
<dbReference type="Proteomes" id="UP000215134">
    <property type="component" value="Chromosome 1"/>
</dbReference>
<keyword evidence="5" id="KW-0804">Transcription</keyword>